<feature type="transmembrane region" description="Helical" evidence="6">
    <location>
        <begin position="429"/>
        <end position="450"/>
    </location>
</feature>
<dbReference type="GO" id="GO:0022857">
    <property type="term" value="F:transmembrane transporter activity"/>
    <property type="evidence" value="ECO:0007669"/>
    <property type="project" value="InterPro"/>
</dbReference>
<dbReference type="RefSeq" id="WP_179483257.1">
    <property type="nucleotide sequence ID" value="NZ_JACCFW010000001.1"/>
</dbReference>
<protein>
    <submittedName>
        <fullName evidence="7">Amino acid transporter</fullName>
    </submittedName>
</protein>
<feature type="transmembrane region" description="Helical" evidence="6">
    <location>
        <begin position="362"/>
        <end position="383"/>
    </location>
</feature>
<gene>
    <name evidence="7" type="ORF">HNR15_003129</name>
</gene>
<keyword evidence="8" id="KW-1185">Reference proteome</keyword>
<dbReference type="PANTHER" id="PTHR42770">
    <property type="entry name" value="AMINO ACID TRANSPORTER-RELATED"/>
    <property type="match status" value="1"/>
</dbReference>
<dbReference type="Proteomes" id="UP000571817">
    <property type="component" value="Unassembled WGS sequence"/>
</dbReference>
<evidence type="ECO:0000313" key="8">
    <source>
        <dbReference type="Proteomes" id="UP000571817"/>
    </source>
</evidence>
<keyword evidence="5 6" id="KW-0472">Membrane</keyword>
<dbReference type="PANTHER" id="PTHR42770:SF7">
    <property type="entry name" value="MEMBRANE PROTEIN"/>
    <property type="match status" value="1"/>
</dbReference>
<feature type="transmembrane region" description="Helical" evidence="6">
    <location>
        <begin position="475"/>
        <end position="499"/>
    </location>
</feature>
<feature type="transmembrane region" description="Helical" evidence="6">
    <location>
        <begin position="143"/>
        <end position="163"/>
    </location>
</feature>
<evidence type="ECO:0000256" key="6">
    <source>
        <dbReference type="SAM" id="Phobius"/>
    </source>
</evidence>
<accession>A0A853DF39</accession>
<feature type="transmembrane region" description="Helical" evidence="6">
    <location>
        <begin position="255"/>
        <end position="277"/>
    </location>
</feature>
<feature type="transmembrane region" description="Helical" evidence="6">
    <location>
        <begin position="102"/>
        <end position="123"/>
    </location>
</feature>
<proteinExistence type="predicted"/>
<feature type="transmembrane region" description="Helical" evidence="6">
    <location>
        <begin position="395"/>
        <end position="417"/>
    </location>
</feature>
<dbReference type="PIRSF" id="PIRSF006060">
    <property type="entry name" value="AA_transporter"/>
    <property type="match status" value="1"/>
</dbReference>
<name>A0A853DF39_9MICO</name>
<sequence>MTSTAPPAASESADKGLRGGALGIIASVVIGVASTAPAYSLAATLGFIVVGVGLQSPIIVILAFVPMLFTAIGYQELNKADPDCGTTFTWATRAFGPKTGWLGGWGIIAADILVMASLAQVAGQYVFLLVGADSIGSNPTSGWVLLVGILWIVIMTAICYIGVELSARLQQVLLTVELFVLLIFSVVALARVYTGHGVASSIHLDWSWFNPMQIDSFSTFFRGLLLMLFIYWGWDSAVSVNEETADPGRTPGRAAIISTVMLVVTYTLVTIAAQSFAGVGGKGIGLGNTDNSSDVISVLGKAVFGAGHVGSIMSHLLIFMVLTSAAASTQTTILPTARTALSMGVYRALPRRFADVHPRFRTPTVATLGFGGISIVLYAILNYTSNAADVIADCVTALGMMIAFYYGLTGFACAWYYRKTLGNSARDLWMRGIIPTLGGIIMYFALIWSLHDDWLSPAKDTAASYTGFTVPGLHWVIGGAFVLGVGTMIVGVIIMLVLMRTIPAFFQGKTLNRDTPTLVRDEPELELPPTV</sequence>
<evidence type="ECO:0000256" key="5">
    <source>
        <dbReference type="ARBA" id="ARBA00023136"/>
    </source>
</evidence>
<comment type="caution">
    <text evidence="7">The sequence shown here is derived from an EMBL/GenBank/DDBJ whole genome shotgun (WGS) entry which is preliminary data.</text>
</comment>
<dbReference type="GO" id="GO:0005886">
    <property type="term" value="C:plasma membrane"/>
    <property type="evidence" value="ECO:0007669"/>
    <property type="project" value="UniProtKB-SubCell"/>
</dbReference>
<feature type="transmembrane region" description="Helical" evidence="6">
    <location>
        <begin position="172"/>
        <end position="194"/>
    </location>
</feature>
<keyword evidence="3 6" id="KW-0812">Transmembrane</keyword>
<dbReference type="EMBL" id="JACCFW010000001">
    <property type="protein sequence ID" value="NYJ76166.1"/>
    <property type="molecule type" value="Genomic_DNA"/>
</dbReference>
<keyword evidence="2" id="KW-1003">Cell membrane</keyword>
<evidence type="ECO:0000256" key="2">
    <source>
        <dbReference type="ARBA" id="ARBA00022475"/>
    </source>
</evidence>
<evidence type="ECO:0000256" key="3">
    <source>
        <dbReference type="ARBA" id="ARBA00022692"/>
    </source>
</evidence>
<evidence type="ECO:0000256" key="1">
    <source>
        <dbReference type="ARBA" id="ARBA00004651"/>
    </source>
</evidence>
<evidence type="ECO:0000256" key="4">
    <source>
        <dbReference type="ARBA" id="ARBA00022989"/>
    </source>
</evidence>
<dbReference type="AlphaFoldDB" id="A0A853DF39"/>
<organism evidence="7 8">
    <name type="scientific">Allobranchiibius huperziae</name>
    <dbReference type="NCBI Taxonomy" id="1874116"/>
    <lineage>
        <taxon>Bacteria</taxon>
        <taxon>Bacillati</taxon>
        <taxon>Actinomycetota</taxon>
        <taxon>Actinomycetes</taxon>
        <taxon>Micrococcales</taxon>
        <taxon>Dermacoccaceae</taxon>
        <taxon>Allobranchiibius</taxon>
    </lineage>
</organism>
<evidence type="ECO:0000313" key="7">
    <source>
        <dbReference type="EMBL" id="NYJ76166.1"/>
    </source>
</evidence>
<dbReference type="InterPro" id="IPR002293">
    <property type="entry name" value="AA/rel_permease1"/>
</dbReference>
<dbReference type="Gene3D" id="1.20.1740.10">
    <property type="entry name" value="Amino acid/polyamine transporter I"/>
    <property type="match status" value="1"/>
</dbReference>
<reference evidence="7 8" key="1">
    <citation type="submission" date="2020-07" db="EMBL/GenBank/DDBJ databases">
        <title>Sequencing the genomes of 1000 actinobacteria strains.</title>
        <authorList>
            <person name="Klenk H.-P."/>
        </authorList>
    </citation>
    <scope>NUCLEOTIDE SEQUENCE [LARGE SCALE GENOMIC DNA]</scope>
    <source>
        <strain evidence="7 8">DSM 29531</strain>
    </source>
</reference>
<keyword evidence="4 6" id="KW-1133">Transmembrane helix</keyword>
<dbReference type="Pfam" id="PF13520">
    <property type="entry name" value="AA_permease_2"/>
    <property type="match status" value="1"/>
</dbReference>
<feature type="transmembrane region" description="Helical" evidence="6">
    <location>
        <begin position="214"/>
        <end position="234"/>
    </location>
</feature>
<dbReference type="InterPro" id="IPR050367">
    <property type="entry name" value="APC_superfamily"/>
</dbReference>
<feature type="transmembrane region" description="Helical" evidence="6">
    <location>
        <begin position="21"/>
        <end position="39"/>
    </location>
</feature>
<feature type="transmembrane region" description="Helical" evidence="6">
    <location>
        <begin position="45"/>
        <end position="69"/>
    </location>
</feature>
<comment type="subcellular location">
    <subcellularLocation>
        <location evidence="1">Cell membrane</location>
        <topology evidence="1">Multi-pass membrane protein</topology>
    </subcellularLocation>
</comment>